<dbReference type="PANTHER" id="PTHR38009">
    <property type="entry name" value="CONSERVED HYPOTHETICAL PHAGE TAIL PROTEIN"/>
    <property type="match status" value="1"/>
</dbReference>
<dbReference type="InterPro" id="IPR011747">
    <property type="entry name" value="CHP02241"/>
</dbReference>
<dbReference type="PANTHER" id="PTHR38009:SF1">
    <property type="entry name" value="CONSERVED HYPOTHETICAL PHAGE TAIL PROTEIN"/>
    <property type="match status" value="1"/>
</dbReference>
<proteinExistence type="predicted"/>
<dbReference type="OrthoDB" id="9799891at2"/>
<evidence type="ECO:0000313" key="1">
    <source>
        <dbReference type="EMBL" id="ACE85515.1"/>
    </source>
</evidence>
<dbReference type="STRING" id="498211.CJA_3053"/>
<dbReference type="RefSeq" id="WP_012488631.1">
    <property type="nucleotide sequence ID" value="NC_010995.1"/>
</dbReference>
<dbReference type="EMBL" id="CP000934">
    <property type="protein sequence ID" value="ACE85515.1"/>
    <property type="molecule type" value="Genomic_DNA"/>
</dbReference>
<dbReference type="AlphaFoldDB" id="B3PD95"/>
<dbReference type="InterPro" id="IPR010667">
    <property type="entry name" value="Phage_T4_Gp19"/>
</dbReference>
<sequence length="153" mass="16564">MAELRETPYSVFNYLVNLGDSSEATVLGGFSEVSGLNAEVTIAEYRNGNAKTNYVTKIPAITKAGDVTLKRGVIGASNIYDWLQQVRQGDVNAKRTVQIKLKDENPSNASAVVTWKLIGAMPIKWTGPTLTAKGGNDVAIEELVLAVEHIEQE</sequence>
<dbReference type="eggNOG" id="ENOG503283Q">
    <property type="taxonomic scope" value="Bacteria"/>
</dbReference>
<organism evidence="1 2">
    <name type="scientific">Cellvibrio japonicus (strain Ueda107)</name>
    <name type="common">Pseudomonas fluorescens subsp. cellulosa</name>
    <dbReference type="NCBI Taxonomy" id="498211"/>
    <lineage>
        <taxon>Bacteria</taxon>
        <taxon>Pseudomonadati</taxon>
        <taxon>Pseudomonadota</taxon>
        <taxon>Gammaproteobacteria</taxon>
        <taxon>Cellvibrionales</taxon>
        <taxon>Cellvibrionaceae</taxon>
        <taxon>Cellvibrio</taxon>
    </lineage>
</organism>
<dbReference type="HOGENOM" id="CLU_101335_3_0_6"/>
<dbReference type="Proteomes" id="UP000001036">
    <property type="component" value="Chromosome"/>
</dbReference>
<protein>
    <submittedName>
        <fullName evidence="1">Conserved hypothetical phage tail region protein subfamily</fullName>
    </submittedName>
</protein>
<dbReference type="GO" id="GO:0005198">
    <property type="term" value="F:structural molecule activity"/>
    <property type="evidence" value="ECO:0007669"/>
    <property type="project" value="InterPro"/>
</dbReference>
<dbReference type="NCBIfam" id="TIGR02241">
    <property type="entry name" value="conserved hypothetical phage tail region protein"/>
    <property type="match status" value="1"/>
</dbReference>
<dbReference type="Pfam" id="PF06841">
    <property type="entry name" value="Phage_T4_gp19"/>
    <property type="match status" value="1"/>
</dbReference>
<reference evidence="1 2" key="1">
    <citation type="journal article" date="2008" name="J. Bacteriol.">
        <title>Insights into plant cell wall degradation from the genome sequence of the soil bacterium Cellvibrio japonicus.</title>
        <authorList>
            <person name="Deboy R.T."/>
            <person name="Mongodin E.F."/>
            <person name="Fouts D.E."/>
            <person name="Tailford L.E."/>
            <person name="Khouri H."/>
            <person name="Emerson J.B."/>
            <person name="Mohamoud Y."/>
            <person name="Watkins K."/>
            <person name="Henrissat B."/>
            <person name="Gilbert H.J."/>
            <person name="Nelson K.E."/>
        </authorList>
    </citation>
    <scope>NUCLEOTIDE SEQUENCE [LARGE SCALE GENOMIC DNA]</scope>
    <source>
        <strain evidence="1 2">Ueda107</strain>
    </source>
</reference>
<gene>
    <name evidence="1" type="ordered locus">CJA_3053</name>
</gene>
<name>B3PD95_CELJU</name>
<keyword evidence="2" id="KW-1185">Reference proteome</keyword>
<accession>B3PD95</accession>
<evidence type="ECO:0000313" key="2">
    <source>
        <dbReference type="Proteomes" id="UP000001036"/>
    </source>
</evidence>
<dbReference type="KEGG" id="cja:CJA_3053"/>